<proteinExistence type="predicted"/>
<reference evidence="2" key="1">
    <citation type="submission" date="2025-08" db="UniProtKB">
        <authorList>
            <consortium name="RefSeq"/>
        </authorList>
    </citation>
    <scope>IDENTIFICATION</scope>
</reference>
<evidence type="ECO:0000313" key="2">
    <source>
        <dbReference type="RefSeq" id="XP_045152203.1"/>
    </source>
</evidence>
<accession>A0AC55DKD1</accession>
<organism evidence="1 2">
    <name type="scientific">Echinops telfairi</name>
    <name type="common">Lesser hedgehog tenrec</name>
    <dbReference type="NCBI Taxonomy" id="9371"/>
    <lineage>
        <taxon>Eukaryota</taxon>
        <taxon>Metazoa</taxon>
        <taxon>Chordata</taxon>
        <taxon>Craniata</taxon>
        <taxon>Vertebrata</taxon>
        <taxon>Euteleostomi</taxon>
        <taxon>Mammalia</taxon>
        <taxon>Eutheria</taxon>
        <taxon>Afrotheria</taxon>
        <taxon>Tenrecidae</taxon>
        <taxon>Tenrecinae</taxon>
        <taxon>Echinops</taxon>
    </lineage>
</organism>
<evidence type="ECO:0000313" key="1">
    <source>
        <dbReference type="Proteomes" id="UP000694863"/>
    </source>
</evidence>
<keyword evidence="1" id="KW-1185">Reference proteome</keyword>
<dbReference type="RefSeq" id="XP_045152203.1">
    <property type="nucleotide sequence ID" value="XM_045296268.1"/>
</dbReference>
<dbReference type="Proteomes" id="UP000694863">
    <property type="component" value="Unplaced"/>
</dbReference>
<sequence>MKLNDPDHRSHQDISDNWFDAKENLTGVDVSRIQGNQIEQGRWSSKVTPERKSAEPSRRERAYLIHVGGLCPSVSEADLRSLFQKYQVSEISIYDSSTNYRYASLAFKKNSDAKTAVKEMNGEEIHGKPASVRLVKTPGECTAPLPSRNGGRSSGNTAEKSTSQETSSTTCISRVPKTRPRQLGSEPDSEFFPFDQKGVKKNCKEMELPMSLPDVPTRFIPPHSLNLRSFTKIMRRLAELHPEVSKDHIVAALQEVRLSRKGSLSGLSVNTIVELTSSALRNPASI</sequence>
<protein>
    <submittedName>
        <fullName evidence="2">RNA-binding protein 44</fullName>
    </submittedName>
</protein>
<name>A0AC55DKD1_ECHTE</name>
<gene>
    <name evidence="2" type="primary">RBM44</name>
</gene>